<evidence type="ECO:0000313" key="2">
    <source>
        <dbReference type="EMBL" id="GAG85387.1"/>
    </source>
</evidence>
<keyword evidence="1" id="KW-0812">Transmembrane</keyword>
<comment type="caution">
    <text evidence="2">The sequence shown here is derived from an EMBL/GenBank/DDBJ whole genome shotgun (WGS) entry which is preliminary data.</text>
</comment>
<keyword evidence="1" id="KW-1133">Transmembrane helix</keyword>
<dbReference type="EMBL" id="BART01011459">
    <property type="protein sequence ID" value="GAG85387.1"/>
    <property type="molecule type" value="Genomic_DNA"/>
</dbReference>
<accession>X1BW70</accession>
<reference evidence="2" key="1">
    <citation type="journal article" date="2014" name="Front. Microbiol.">
        <title>High frequency of phylogenetically diverse reductive dehalogenase-homologous genes in deep subseafloor sedimentary metagenomes.</title>
        <authorList>
            <person name="Kawai M."/>
            <person name="Futagami T."/>
            <person name="Toyoda A."/>
            <person name="Takaki Y."/>
            <person name="Nishi S."/>
            <person name="Hori S."/>
            <person name="Arai W."/>
            <person name="Tsubouchi T."/>
            <person name="Morono Y."/>
            <person name="Uchiyama I."/>
            <person name="Ito T."/>
            <person name="Fujiyama A."/>
            <person name="Inagaki F."/>
            <person name="Takami H."/>
        </authorList>
    </citation>
    <scope>NUCLEOTIDE SEQUENCE</scope>
    <source>
        <strain evidence="2">Expedition CK06-06</strain>
    </source>
</reference>
<proteinExistence type="predicted"/>
<dbReference type="AlphaFoldDB" id="X1BW70"/>
<feature type="transmembrane region" description="Helical" evidence="1">
    <location>
        <begin position="6"/>
        <end position="25"/>
    </location>
</feature>
<organism evidence="2">
    <name type="scientific">marine sediment metagenome</name>
    <dbReference type="NCBI Taxonomy" id="412755"/>
    <lineage>
        <taxon>unclassified sequences</taxon>
        <taxon>metagenomes</taxon>
        <taxon>ecological metagenomes</taxon>
    </lineage>
</organism>
<sequence>MKTSDLTLSILIILIFILLYVFNILSVGIKTIEDNWPTYRCNPVVMPFASVFGQDVMSNFTFCIQSMQTNYMGYLMQPLNYNLDVIGGLGAGLTKSLNDVRAFFNNIRNMTT</sequence>
<keyword evidence="1" id="KW-0472">Membrane</keyword>
<protein>
    <submittedName>
        <fullName evidence="2">Uncharacterized protein</fullName>
    </submittedName>
</protein>
<feature type="non-terminal residue" evidence="2">
    <location>
        <position position="112"/>
    </location>
</feature>
<evidence type="ECO:0000256" key="1">
    <source>
        <dbReference type="SAM" id="Phobius"/>
    </source>
</evidence>
<gene>
    <name evidence="2" type="ORF">S01H4_24414</name>
</gene>
<name>X1BW70_9ZZZZ</name>